<evidence type="ECO:0000256" key="6">
    <source>
        <dbReference type="SAM" id="Phobius"/>
    </source>
</evidence>
<dbReference type="RefSeq" id="XP_022245339.1">
    <property type="nucleotide sequence ID" value="XM_022389631.1"/>
</dbReference>
<evidence type="ECO:0000313" key="8">
    <source>
        <dbReference type="RefSeq" id="XP_022245339.1"/>
    </source>
</evidence>
<feature type="transmembrane region" description="Helical" evidence="6">
    <location>
        <begin position="95"/>
        <end position="119"/>
    </location>
</feature>
<feature type="transmembrane region" description="Helical" evidence="6">
    <location>
        <begin position="36"/>
        <end position="56"/>
    </location>
</feature>
<keyword evidence="3 6" id="KW-1133">Transmembrane helix</keyword>
<evidence type="ECO:0000256" key="4">
    <source>
        <dbReference type="ARBA" id="ARBA00023136"/>
    </source>
</evidence>
<dbReference type="Proteomes" id="UP000694941">
    <property type="component" value="Unplaced"/>
</dbReference>
<name>A0ABM1SNY3_LIMPO</name>
<evidence type="ECO:0000256" key="2">
    <source>
        <dbReference type="ARBA" id="ARBA00022692"/>
    </source>
</evidence>
<reference evidence="8" key="1">
    <citation type="submission" date="2025-08" db="UniProtKB">
        <authorList>
            <consortium name="RefSeq"/>
        </authorList>
    </citation>
    <scope>IDENTIFICATION</scope>
    <source>
        <tissue evidence="8">Muscle</tissue>
    </source>
</reference>
<feature type="region of interest" description="Disordered" evidence="5">
    <location>
        <begin position="240"/>
        <end position="262"/>
    </location>
</feature>
<comment type="subcellular location">
    <subcellularLocation>
        <location evidence="1">Membrane</location>
        <topology evidence="1">Multi-pass membrane protein</topology>
    </subcellularLocation>
</comment>
<proteinExistence type="predicted"/>
<dbReference type="GeneID" id="111086503"/>
<protein>
    <submittedName>
        <fullName evidence="8">Uncharacterized protein LOC111086503</fullName>
    </submittedName>
</protein>
<keyword evidence="7" id="KW-1185">Reference proteome</keyword>
<accession>A0ABM1SNY3</accession>
<feature type="transmembrane region" description="Helical" evidence="6">
    <location>
        <begin position="62"/>
        <end position="83"/>
    </location>
</feature>
<organism evidence="7 8">
    <name type="scientific">Limulus polyphemus</name>
    <name type="common">Atlantic horseshoe crab</name>
    <dbReference type="NCBI Taxonomy" id="6850"/>
    <lineage>
        <taxon>Eukaryota</taxon>
        <taxon>Metazoa</taxon>
        <taxon>Ecdysozoa</taxon>
        <taxon>Arthropoda</taxon>
        <taxon>Chelicerata</taxon>
        <taxon>Merostomata</taxon>
        <taxon>Xiphosura</taxon>
        <taxon>Limulidae</taxon>
        <taxon>Limulus</taxon>
    </lineage>
</organism>
<gene>
    <name evidence="8" type="primary">LOC111086503</name>
</gene>
<evidence type="ECO:0000256" key="1">
    <source>
        <dbReference type="ARBA" id="ARBA00004141"/>
    </source>
</evidence>
<sequence>MEEVYVIRLKGLPSNNSSETSSDSGDWTRDATLGCALLHLGLGFLSLVLGILGLLVEYDANYSGTGIWCGMIFQMTGISGILSWKYRHLYITKRLFLGCSFASMIAALIFFILSCFGIAEFHSIPRNFNQTARVGGNAIIAAIVELLVSVVSSLIANPTAICRTMSCINNPMDVTGSKQKIIVVTNIQTAESFGMPRSALTRHLSPNCMISLQQGDPAPDQNCRVEEFVQQDQLRLENEDYFTSSDESEWEEEEKSVSLHCNNDVAKTSDMLTDLKSSPEV</sequence>
<evidence type="ECO:0000256" key="3">
    <source>
        <dbReference type="ARBA" id="ARBA00022989"/>
    </source>
</evidence>
<evidence type="ECO:0000256" key="5">
    <source>
        <dbReference type="SAM" id="MobiDB-lite"/>
    </source>
</evidence>
<evidence type="ECO:0000313" key="7">
    <source>
        <dbReference type="Proteomes" id="UP000694941"/>
    </source>
</evidence>
<dbReference type="Pfam" id="PF04103">
    <property type="entry name" value="CD20"/>
    <property type="match status" value="1"/>
</dbReference>
<feature type="transmembrane region" description="Helical" evidence="6">
    <location>
        <begin position="139"/>
        <end position="156"/>
    </location>
</feature>
<keyword evidence="4 6" id="KW-0472">Membrane</keyword>
<keyword evidence="2 6" id="KW-0812">Transmembrane</keyword>
<dbReference type="InterPro" id="IPR007237">
    <property type="entry name" value="CD20-like"/>
</dbReference>